<gene>
    <name evidence="2" type="ORF">E2C01_086682</name>
</gene>
<evidence type="ECO:0008006" key="4">
    <source>
        <dbReference type="Google" id="ProtNLM"/>
    </source>
</evidence>
<evidence type="ECO:0000256" key="1">
    <source>
        <dbReference type="SAM" id="SignalP"/>
    </source>
</evidence>
<dbReference type="EMBL" id="VSRR010088456">
    <property type="protein sequence ID" value="MPC91632.1"/>
    <property type="molecule type" value="Genomic_DNA"/>
</dbReference>
<evidence type="ECO:0000313" key="2">
    <source>
        <dbReference type="EMBL" id="MPC91632.1"/>
    </source>
</evidence>
<accession>A0A5B7J629</accession>
<evidence type="ECO:0000313" key="3">
    <source>
        <dbReference type="Proteomes" id="UP000324222"/>
    </source>
</evidence>
<proteinExistence type="predicted"/>
<comment type="caution">
    <text evidence="2">The sequence shown here is derived from an EMBL/GenBank/DDBJ whole genome shotgun (WGS) entry which is preliminary data.</text>
</comment>
<dbReference type="Proteomes" id="UP000324222">
    <property type="component" value="Unassembled WGS sequence"/>
</dbReference>
<feature type="signal peptide" evidence="1">
    <location>
        <begin position="1"/>
        <end position="22"/>
    </location>
</feature>
<reference evidence="2 3" key="1">
    <citation type="submission" date="2019-05" db="EMBL/GenBank/DDBJ databases">
        <title>Another draft genome of Portunus trituberculatus and its Hox gene families provides insights of decapod evolution.</title>
        <authorList>
            <person name="Jeong J.-H."/>
            <person name="Song I."/>
            <person name="Kim S."/>
            <person name="Choi T."/>
            <person name="Kim D."/>
            <person name="Ryu S."/>
            <person name="Kim W."/>
        </authorList>
    </citation>
    <scope>NUCLEOTIDE SEQUENCE [LARGE SCALE GENOMIC DNA]</scope>
    <source>
        <tissue evidence="2">Muscle</tissue>
    </source>
</reference>
<feature type="chain" id="PRO_5022761605" description="Secreted protein" evidence="1">
    <location>
        <begin position="23"/>
        <end position="133"/>
    </location>
</feature>
<sequence length="133" mass="14987">MAGRGAGLAVYLAWLWWDAVLASPCTWRGDGGTRCWPRRVLGMVMVGRGARLAVTHTKIPFHYNTSNRFCSKWCVVMRFLPWMAAECVACLQLQVNASSRTLRDEIHRSLHNLIFLQPILNFVCTSGGLGRLH</sequence>
<name>A0A5B7J629_PORTR</name>
<keyword evidence="1" id="KW-0732">Signal</keyword>
<keyword evidence="3" id="KW-1185">Reference proteome</keyword>
<dbReference type="AlphaFoldDB" id="A0A5B7J629"/>
<protein>
    <recommendedName>
        <fullName evidence="4">Secreted protein</fullName>
    </recommendedName>
</protein>
<organism evidence="2 3">
    <name type="scientific">Portunus trituberculatus</name>
    <name type="common">Swimming crab</name>
    <name type="synonym">Neptunus trituberculatus</name>
    <dbReference type="NCBI Taxonomy" id="210409"/>
    <lineage>
        <taxon>Eukaryota</taxon>
        <taxon>Metazoa</taxon>
        <taxon>Ecdysozoa</taxon>
        <taxon>Arthropoda</taxon>
        <taxon>Crustacea</taxon>
        <taxon>Multicrustacea</taxon>
        <taxon>Malacostraca</taxon>
        <taxon>Eumalacostraca</taxon>
        <taxon>Eucarida</taxon>
        <taxon>Decapoda</taxon>
        <taxon>Pleocyemata</taxon>
        <taxon>Brachyura</taxon>
        <taxon>Eubrachyura</taxon>
        <taxon>Portunoidea</taxon>
        <taxon>Portunidae</taxon>
        <taxon>Portuninae</taxon>
        <taxon>Portunus</taxon>
    </lineage>
</organism>